<evidence type="ECO:0000256" key="1">
    <source>
        <dbReference type="SAM" id="Coils"/>
    </source>
</evidence>
<name>A0ABT7WRR5_9GAMM</name>
<comment type="caution">
    <text evidence="2">The sequence shown here is derived from an EMBL/GenBank/DDBJ whole genome shotgun (WGS) entry which is preliminary data.</text>
</comment>
<reference evidence="2" key="1">
    <citation type="submission" date="2023-06" db="EMBL/GenBank/DDBJ databases">
        <title>Two novel species of Acinetobacter isolated from motorbike repairing workshop in Vietnam.</title>
        <authorList>
            <person name="Le N.T.T."/>
        </authorList>
    </citation>
    <scope>NUCLEOTIDE SEQUENCE</scope>
    <source>
        <strain evidence="2">VNH17</strain>
    </source>
</reference>
<protein>
    <submittedName>
        <fullName evidence="2">Uncharacterized protein</fullName>
    </submittedName>
</protein>
<proteinExistence type="predicted"/>
<dbReference type="Proteomes" id="UP001168524">
    <property type="component" value="Unassembled WGS sequence"/>
</dbReference>
<keyword evidence="1" id="KW-0175">Coiled coil</keyword>
<sequence>MSTVLYTLCQQVFPELTISPVPHELHDFHQFIDWVNSQYSNIQYVELEQYYDNGTDECHQLQQAKVDIEQLNNRIEEEIEQLFAEDDNSDSDAQDEPDVTEHIYAILFDNIYAVAEQHGLALLLISNENPYWMLVPDQAEQINRLIEAFNQTFTDVELYHYV</sequence>
<dbReference type="EMBL" id="JAUDZE010000008">
    <property type="protein sequence ID" value="MDN0015363.1"/>
    <property type="molecule type" value="Genomic_DNA"/>
</dbReference>
<dbReference type="RefSeq" id="WP_267981654.1">
    <property type="nucleotide sequence ID" value="NZ_JAPQKF010000008.1"/>
</dbReference>
<accession>A0ABT7WRR5</accession>
<gene>
    <name evidence="2" type="ORF">QTA56_14150</name>
</gene>
<feature type="coiled-coil region" evidence="1">
    <location>
        <begin position="58"/>
        <end position="88"/>
    </location>
</feature>
<evidence type="ECO:0000313" key="2">
    <source>
        <dbReference type="EMBL" id="MDN0015363.1"/>
    </source>
</evidence>
<organism evidence="2 3">
    <name type="scientific">Acinetobacter thutiue</name>
    <dbReference type="NCBI Taxonomy" id="2998078"/>
    <lineage>
        <taxon>Bacteria</taxon>
        <taxon>Pseudomonadati</taxon>
        <taxon>Pseudomonadota</taxon>
        <taxon>Gammaproteobacteria</taxon>
        <taxon>Moraxellales</taxon>
        <taxon>Moraxellaceae</taxon>
        <taxon>Acinetobacter</taxon>
    </lineage>
</organism>
<evidence type="ECO:0000313" key="3">
    <source>
        <dbReference type="Proteomes" id="UP001168524"/>
    </source>
</evidence>
<keyword evidence="3" id="KW-1185">Reference proteome</keyword>